<dbReference type="Gene3D" id="3.40.50.300">
    <property type="entry name" value="P-loop containing nucleotide triphosphate hydrolases"/>
    <property type="match status" value="1"/>
</dbReference>
<name>A0A157ZMG3_9BURK</name>
<dbReference type="Proteomes" id="UP000054870">
    <property type="component" value="Unassembled WGS sequence"/>
</dbReference>
<dbReference type="CDD" id="cd02042">
    <property type="entry name" value="ParAB_family"/>
    <property type="match status" value="1"/>
</dbReference>
<sequence length="301" mass="33176">MVKKDSPHVLSFINLKGGVGKTTTAVAVAEILALEARKRVLLIDLDPQTNATVNLISEATWDALDRDGRTIAQLFDDRINPHLPPKFDIERAIVRGVSKVDGGIERLDLLPSSIRLIELQDHIPGIAMKGNFTHNPLDILKNALQPVIGQYDYVIIDCPPSLGTVTRNGLRISTGYVIPTIPDIVSTWGIYQIVDNVRRFAADIGQTIEPLGIVATKVQHNNLHKRVMNDLAHGRLGKFDALGVRQPHFFESTIPQSVDVARGADHTHDLRTLNGKYGPQAYDALKGLTQEIWTLCEAISQ</sequence>
<dbReference type="InterPro" id="IPR050678">
    <property type="entry name" value="DNA_Partitioning_ATPase"/>
</dbReference>
<dbReference type="RefSeq" id="WP_087086472.1">
    <property type="nucleotide sequence ID" value="NZ_FCOF02000003.1"/>
</dbReference>
<dbReference type="Pfam" id="PF13614">
    <property type="entry name" value="AAA_31"/>
    <property type="match status" value="1"/>
</dbReference>
<reference evidence="2" key="1">
    <citation type="submission" date="2016-01" db="EMBL/GenBank/DDBJ databases">
        <authorList>
            <person name="Peeters C."/>
        </authorList>
    </citation>
    <scope>NUCLEOTIDE SEQUENCE [LARGE SCALE GENOMIC DNA]</scope>
    <source>
        <strain evidence="2">LMG 29318</strain>
    </source>
</reference>
<dbReference type="PANTHER" id="PTHR13696:SF52">
    <property type="entry name" value="PARA FAMILY PROTEIN CT_582"/>
    <property type="match status" value="1"/>
</dbReference>
<dbReference type="InterPro" id="IPR025669">
    <property type="entry name" value="AAA_dom"/>
</dbReference>
<accession>A0A157ZMG3</accession>
<dbReference type="PANTHER" id="PTHR13696">
    <property type="entry name" value="P-LOOP CONTAINING NUCLEOSIDE TRIPHOSPHATE HYDROLASE"/>
    <property type="match status" value="1"/>
</dbReference>
<dbReference type="AlphaFoldDB" id="A0A157ZMG3"/>
<feature type="domain" description="AAA" evidence="1">
    <location>
        <begin position="9"/>
        <end position="205"/>
    </location>
</feature>
<gene>
    <name evidence="2" type="ORF">AWB75_00968</name>
</gene>
<dbReference type="OrthoDB" id="9785810at2"/>
<organism evidence="2 3">
    <name type="scientific">Caballeronia catudaia</name>
    <dbReference type="NCBI Taxonomy" id="1777136"/>
    <lineage>
        <taxon>Bacteria</taxon>
        <taxon>Pseudomonadati</taxon>
        <taxon>Pseudomonadota</taxon>
        <taxon>Betaproteobacteria</taxon>
        <taxon>Burkholderiales</taxon>
        <taxon>Burkholderiaceae</taxon>
        <taxon>Caballeronia</taxon>
    </lineage>
</organism>
<dbReference type="InterPro" id="IPR027417">
    <property type="entry name" value="P-loop_NTPase"/>
</dbReference>
<keyword evidence="3" id="KW-1185">Reference proteome</keyword>
<evidence type="ECO:0000313" key="3">
    <source>
        <dbReference type="Proteomes" id="UP000054870"/>
    </source>
</evidence>
<protein>
    <submittedName>
        <fullName evidence="2">Chromosome partitioning protein ParA</fullName>
    </submittedName>
</protein>
<comment type="caution">
    <text evidence="2">The sequence shown here is derived from an EMBL/GenBank/DDBJ whole genome shotgun (WGS) entry which is preliminary data.</text>
</comment>
<dbReference type="SUPFAM" id="SSF52540">
    <property type="entry name" value="P-loop containing nucleoside triphosphate hydrolases"/>
    <property type="match status" value="1"/>
</dbReference>
<evidence type="ECO:0000259" key="1">
    <source>
        <dbReference type="Pfam" id="PF13614"/>
    </source>
</evidence>
<dbReference type="EMBL" id="FCOF02000003">
    <property type="protein sequence ID" value="SAK46712.1"/>
    <property type="molecule type" value="Genomic_DNA"/>
</dbReference>
<proteinExistence type="predicted"/>
<evidence type="ECO:0000313" key="2">
    <source>
        <dbReference type="EMBL" id="SAK46712.1"/>
    </source>
</evidence>